<feature type="domain" description="GPI inositol-deacylase winged helix" evidence="2">
    <location>
        <begin position="575"/>
        <end position="654"/>
    </location>
</feature>
<dbReference type="AlphaFoldDB" id="A0A1J9QNU4"/>
<dbReference type="InterPro" id="IPR056125">
    <property type="entry name" value="DUF7708"/>
</dbReference>
<protein>
    <submittedName>
        <fullName evidence="5">Nacht domain protein</fullName>
    </submittedName>
</protein>
<dbReference type="STRING" id="236234.A0A1J9QNU4"/>
<evidence type="ECO:0000313" key="5">
    <source>
        <dbReference type="EMBL" id="OJD30121.1"/>
    </source>
</evidence>
<dbReference type="Pfam" id="PF22939">
    <property type="entry name" value="WHD_GPIID"/>
    <property type="match status" value="1"/>
</dbReference>
<evidence type="ECO:0000259" key="3">
    <source>
        <dbReference type="Pfam" id="PF24809"/>
    </source>
</evidence>
<dbReference type="InterPro" id="IPR056884">
    <property type="entry name" value="NPHP3-like_N"/>
</dbReference>
<feature type="domain" description="DUF7708" evidence="3">
    <location>
        <begin position="70"/>
        <end position="218"/>
    </location>
</feature>
<dbReference type="Proteomes" id="UP000183809">
    <property type="component" value="Unassembled WGS sequence"/>
</dbReference>
<evidence type="ECO:0000256" key="1">
    <source>
        <dbReference type="ARBA" id="ARBA00022737"/>
    </source>
</evidence>
<proteinExistence type="predicted"/>
<evidence type="ECO:0000259" key="4">
    <source>
        <dbReference type="Pfam" id="PF24883"/>
    </source>
</evidence>
<sequence>MSNIRTSLAIPIDPWERAKSRFLEGLSDEERSSFQSATLETIYYQAEVVHRGHQQTSKLNKCRQKLRPLLNALEAYGSGLDVISNTGTVSMVMAPLWGSIRVALQIAQDSTEMFEKIVDMFTEIGNALPHFRDYERLFPEHESLLVAISDAYLTIIYFCTDIKDLFGDAKKSKTSKISLKLACKSAWKPFTEKFHRYLRDFKELQSRIDTEAGKADMIEAKQERQRHEAHRKALILSNKKERLQESLRRISPYDYKGHHRRIQELRHPGTAIWLFDLQPFKEWLFTPSSSIFGCFGIPGSGKTILSSSVMEHLQSTQESSVVFYHYCSYEYPSSLKATAILGTFLRQLLERETLFAGAESLHEDLLDKLNTPIPKELFAAIARYFKSGDTYVFLIDGVDELPSSEQAELAVVLEKAVSDALHCTVKVYISCRPEAVVKKKAFDPNLSVTISPENLSQDIISFVEAKVDEKLKEGDLELGDPHLRDEIIDRLAAGAKGMYVTKPFDQSMKPLMMSRFLWVKFQIDEICEAVSDEGIRKTLADLPRDLVSTYARIIQRISASPGGPSKLEILGKTCRWLICAKRPLTMEELKVAIALEITDTSMPTARISSGDGSRIIRACNNLVVLSRADRIVHLAHHTVRQFILLADDVLSDFTSTPSDDDPMISTEAGKISRTAYMRSSEKVHFNLEDADREIGALCLTFLNFGEFQTEIEVREADHTTLHTTGSIVSGLLQTMIPSSGILRQSLASFGGIRGVDHSKKVTLVLPKAKQSDTAQKTVFDHYPLLQYISSYWPFHLDHFDGPPLIGPGADNRYPRIHNMALDVAFRKTFLFQARPWETQEYTKVELEQQHVSPPAHLPFFRWALEHGSEYLWFHFLRLLEKSDDQKSSKLAAYMRFEMQPYSKERDVIVRAASGGSIDILCSLIGCLEDDFGGIIPLDVLCHTIAVSSDTTLESIFKSLDACDIRIARGQPEPERKFFWQSKSEEPVSWLERTWSADHLVHGPDNIMDLVLDHATKEGDWEVHRKANKLIHHPP</sequence>
<evidence type="ECO:0000259" key="2">
    <source>
        <dbReference type="Pfam" id="PF22939"/>
    </source>
</evidence>
<accession>A0A1J9QNU4</accession>
<dbReference type="RefSeq" id="XP_020126381.1">
    <property type="nucleotide sequence ID" value="XM_020278313.1"/>
</dbReference>
<feature type="domain" description="Nephrocystin 3-like N-terminal" evidence="4">
    <location>
        <begin position="269"/>
        <end position="432"/>
    </location>
</feature>
<dbReference type="InterPro" id="IPR054471">
    <property type="entry name" value="GPIID_WHD"/>
</dbReference>
<dbReference type="Pfam" id="PF24809">
    <property type="entry name" value="DUF7708"/>
    <property type="match status" value="1"/>
</dbReference>
<dbReference type="GeneID" id="31018574"/>
<gene>
    <name evidence="5" type="ORF">BKCO1_6600052</name>
</gene>
<dbReference type="OrthoDB" id="7464126at2759"/>
<dbReference type="Gene3D" id="3.40.50.300">
    <property type="entry name" value="P-loop containing nucleotide triphosphate hydrolases"/>
    <property type="match status" value="1"/>
</dbReference>
<keyword evidence="6" id="KW-1185">Reference proteome</keyword>
<reference evidence="5 6" key="1">
    <citation type="submission" date="2016-10" db="EMBL/GenBank/DDBJ databases">
        <title>Proteomics and genomics reveal pathogen-plant mechanisms compatible with a hemibiotrophic lifestyle of Diplodia corticola.</title>
        <authorList>
            <person name="Fernandes I."/>
            <person name="De Jonge R."/>
            <person name="Van De Peer Y."/>
            <person name="Devreese B."/>
            <person name="Alves A."/>
            <person name="Esteves A.C."/>
        </authorList>
    </citation>
    <scope>NUCLEOTIDE SEQUENCE [LARGE SCALE GENOMIC DNA]</scope>
    <source>
        <strain evidence="5 6">CBS 112549</strain>
    </source>
</reference>
<dbReference type="SUPFAM" id="SSF52540">
    <property type="entry name" value="P-loop containing nucleoside triphosphate hydrolases"/>
    <property type="match status" value="1"/>
</dbReference>
<dbReference type="EMBL" id="MNUE01000066">
    <property type="protein sequence ID" value="OJD30121.1"/>
    <property type="molecule type" value="Genomic_DNA"/>
</dbReference>
<keyword evidence="1" id="KW-0677">Repeat</keyword>
<evidence type="ECO:0000313" key="6">
    <source>
        <dbReference type="Proteomes" id="UP000183809"/>
    </source>
</evidence>
<dbReference type="Pfam" id="PF24883">
    <property type="entry name" value="NPHP3_N"/>
    <property type="match status" value="1"/>
</dbReference>
<name>A0A1J9QNU4_9PEZI</name>
<dbReference type="InterPro" id="IPR027417">
    <property type="entry name" value="P-loop_NTPase"/>
</dbReference>
<organism evidence="5 6">
    <name type="scientific">Diplodia corticola</name>
    <dbReference type="NCBI Taxonomy" id="236234"/>
    <lineage>
        <taxon>Eukaryota</taxon>
        <taxon>Fungi</taxon>
        <taxon>Dikarya</taxon>
        <taxon>Ascomycota</taxon>
        <taxon>Pezizomycotina</taxon>
        <taxon>Dothideomycetes</taxon>
        <taxon>Dothideomycetes incertae sedis</taxon>
        <taxon>Botryosphaeriales</taxon>
        <taxon>Botryosphaeriaceae</taxon>
        <taxon>Diplodia</taxon>
    </lineage>
</organism>
<dbReference type="PANTHER" id="PTHR10039">
    <property type="entry name" value="AMELOGENIN"/>
    <property type="match status" value="1"/>
</dbReference>
<comment type="caution">
    <text evidence="5">The sequence shown here is derived from an EMBL/GenBank/DDBJ whole genome shotgun (WGS) entry which is preliminary data.</text>
</comment>